<dbReference type="Gene3D" id="1.10.287.130">
    <property type="match status" value="1"/>
</dbReference>
<keyword evidence="4" id="KW-0808">Transferase</keyword>
<evidence type="ECO:0000256" key="5">
    <source>
        <dbReference type="ARBA" id="ARBA00022777"/>
    </source>
</evidence>
<keyword evidence="3 6" id="KW-0597">Phosphoprotein</keyword>
<dbReference type="InterPro" id="IPR005467">
    <property type="entry name" value="His_kinase_dom"/>
</dbReference>
<dbReference type="CDD" id="cd00082">
    <property type="entry name" value="HisKA"/>
    <property type="match status" value="1"/>
</dbReference>
<dbReference type="RefSeq" id="WP_237377465.1">
    <property type="nucleotide sequence ID" value="NZ_CP071793.1"/>
</dbReference>
<dbReference type="SUPFAM" id="SSF47384">
    <property type="entry name" value="Homodimeric domain of signal transducing histidine kinase"/>
    <property type="match status" value="1"/>
</dbReference>
<evidence type="ECO:0000313" key="12">
    <source>
        <dbReference type="EMBL" id="QTD47799.1"/>
    </source>
</evidence>
<dbReference type="EMBL" id="CP071793">
    <property type="protein sequence ID" value="QTD47799.1"/>
    <property type="molecule type" value="Genomic_DNA"/>
</dbReference>
<proteinExistence type="predicted"/>
<evidence type="ECO:0000256" key="1">
    <source>
        <dbReference type="ARBA" id="ARBA00000085"/>
    </source>
</evidence>
<feature type="coiled-coil region" evidence="7">
    <location>
        <begin position="163"/>
        <end position="211"/>
    </location>
</feature>
<keyword evidence="7" id="KW-0175">Coiled coil</keyword>
<dbReference type="PANTHER" id="PTHR43047:SF72">
    <property type="entry name" value="OSMOSENSING HISTIDINE PROTEIN KINASE SLN1"/>
    <property type="match status" value="1"/>
</dbReference>
<gene>
    <name evidence="12" type="ORF">J3U87_19600</name>
</gene>
<feature type="domain" description="Response regulatory" evidence="11">
    <location>
        <begin position="593"/>
        <end position="705"/>
    </location>
</feature>
<dbReference type="InterPro" id="IPR003661">
    <property type="entry name" value="HisK_dim/P_dom"/>
</dbReference>
<feature type="domain" description="Response regulatory" evidence="11">
    <location>
        <begin position="473"/>
        <end position="586"/>
    </location>
</feature>
<evidence type="ECO:0000256" key="2">
    <source>
        <dbReference type="ARBA" id="ARBA00012438"/>
    </source>
</evidence>
<dbReference type="SMART" id="SM00387">
    <property type="entry name" value="HATPase_c"/>
    <property type="match status" value="1"/>
</dbReference>
<dbReference type="Pfam" id="PF00072">
    <property type="entry name" value="Response_reg"/>
    <property type="match status" value="2"/>
</dbReference>
<keyword evidence="9" id="KW-0812">Transmembrane</keyword>
<protein>
    <recommendedName>
        <fullName evidence="2">histidine kinase</fullName>
        <ecNumber evidence="2">2.7.13.3</ecNumber>
    </recommendedName>
</protein>
<dbReference type="SMART" id="SM00388">
    <property type="entry name" value="HisKA"/>
    <property type="match status" value="1"/>
</dbReference>
<evidence type="ECO:0000256" key="3">
    <source>
        <dbReference type="ARBA" id="ARBA00022553"/>
    </source>
</evidence>
<evidence type="ECO:0000259" key="11">
    <source>
        <dbReference type="PROSITE" id="PS50110"/>
    </source>
</evidence>
<dbReference type="PRINTS" id="PR00344">
    <property type="entry name" value="BCTRLSENSOR"/>
</dbReference>
<dbReference type="PROSITE" id="PS50109">
    <property type="entry name" value="HIS_KIN"/>
    <property type="match status" value="1"/>
</dbReference>
<sequence length="729" mass="81769">MMIASEPTQDFLDECVGKDPSGSLPGSRTRPGKRRQLTVVAEADRRGMVPVRHETLRDEPTHPPSATKPKRVDPARPAHGQGRRVLLRTSVAIPLFFLEGLAQTVPVGASELPAEPGVMSPVGMTLLTGIAFALAFYAVYKALAARRLLRVTQDDSWHKDTQIKDLQESLVRSETLLHEAQNQTRRIEGILAQTRQELTRERDRIRRHEHAEIHNLIQSEKVSLESNRAKDAFLSHMSHEMRTPLNVIIGYSEMVGDACRENGWDTPLPDIKKIESAGQHLLEKINSILELSKIKAGKMQVVYDLFHPVDFADELARTIDAKLAQSGNRFSIEAEEHLETLEGDISKLRQVLLHLLHNAIRFTQDGEITLKIEMQERHGLPWLTFTVRDTGRGIPKNRIERLFRGVLTQTPGVLTERDEGGLGLAICHSLCQMMGGTLDAESVAGEGTTFRVCIPAFTGPILPSKAHPDGPRSILLVHDNEDETQFFISQLEKLNLEIHSACSEEEAVQVADRVRPELLVLNGTMPNFLGLETLLRLQSHPTTSEKPVIMFSMMDRISVTYTLGSLGYLIKPIEEKRIARLATRLLGSPSERPIMVVDDDRVSRRMLSKALEKGDWPVVEAAGGREALQLLQNQHPALIFLDLMMPEMDGYDFFEHVRKDHRFTEIPIVFITSASPAAESQLHVLGRLTHLGHPSEIKDREFLKQLKKQILLYLSEQNDSRGDRGEVPA</sequence>
<dbReference type="InterPro" id="IPR036097">
    <property type="entry name" value="HisK_dim/P_sf"/>
</dbReference>
<dbReference type="GO" id="GO:0005886">
    <property type="term" value="C:plasma membrane"/>
    <property type="evidence" value="ECO:0007669"/>
    <property type="project" value="TreeGrafter"/>
</dbReference>
<dbReference type="InterPro" id="IPR001789">
    <property type="entry name" value="Sig_transdc_resp-reg_receiver"/>
</dbReference>
<feature type="compositionally biased region" description="Basic and acidic residues" evidence="8">
    <location>
        <begin position="48"/>
        <end position="61"/>
    </location>
</feature>
<feature type="domain" description="Histidine kinase" evidence="10">
    <location>
        <begin position="236"/>
        <end position="458"/>
    </location>
</feature>
<evidence type="ECO:0000256" key="4">
    <source>
        <dbReference type="ARBA" id="ARBA00022679"/>
    </source>
</evidence>
<dbReference type="CDD" id="cd00156">
    <property type="entry name" value="REC"/>
    <property type="match status" value="2"/>
</dbReference>
<dbReference type="PROSITE" id="PS50110">
    <property type="entry name" value="RESPONSE_REGULATORY"/>
    <property type="match status" value="2"/>
</dbReference>
<keyword evidence="13" id="KW-1185">Reference proteome</keyword>
<organism evidence="12 13">
    <name type="scientific">Sulfidibacter corallicola</name>
    <dbReference type="NCBI Taxonomy" id="2818388"/>
    <lineage>
        <taxon>Bacteria</taxon>
        <taxon>Pseudomonadati</taxon>
        <taxon>Acidobacteriota</taxon>
        <taxon>Holophagae</taxon>
        <taxon>Acanthopleuribacterales</taxon>
        <taxon>Acanthopleuribacteraceae</taxon>
        <taxon>Sulfidibacter</taxon>
    </lineage>
</organism>
<dbReference type="EC" id="2.7.13.3" evidence="2"/>
<dbReference type="Pfam" id="PF02518">
    <property type="entry name" value="HATPase_c"/>
    <property type="match status" value="1"/>
</dbReference>
<evidence type="ECO:0000256" key="6">
    <source>
        <dbReference type="PROSITE-ProRule" id="PRU00169"/>
    </source>
</evidence>
<comment type="catalytic activity">
    <reaction evidence="1">
        <text>ATP + protein L-histidine = ADP + protein N-phospho-L-histidine.</text>
        <dbReference type="EC" id="2.7.13.3"/>
    </reaction>
</comment>
<dbReference type="InterPro" id="IPR004358">
    <property type="entry name" value="Sig_transdc_His_kin-like_C"/>
</dbReference>
<dbReference type="AlphaFoldDB" id="A0A8A4TCH2"/>
<feature type="transmembrane region" description="Helical" evidence="9">
    <location>
        <begin position="85"/>
        <end position="102"/>
    </location>
</feature>
<feature type="region of interest" description="Disordered" evidence="8">
    <location>
        <begin position="1"/>
        <end position="36"/>
    </location>
</feature>
<dbReference type="Proteomes" id="UP000663929">
    <property type="component" value="Chromosome"/>
</dbReference>
<dbReference type="GO" id="GO:0009927">
    <property type="term" value="F:histidine phosphotransfer kinase activity"/>
    <property type="evidence" value="ECO:0007669"/>
    <property type="project" value="TreeGrafter"/>
</dbReference>
<dbReference type="InterPro" id="IPR003594">
    <property type="entry name" value="HATPase_dom"/>
</dbReference>
<dbReference type="InterPro" id="IPR011006">
    <property type="entry name" value="CheY-like_superfamily"/>
</dbReference>
<keyword evidence="5" id="KW-0418">Kinase</keyword>
<feature type="modified residue" description="4-aspartylphosphate" evidence="6">
    <location>
        <position position="642"/>
    </location>
</feature>
<dbReference type="SUPFAM" id="SSF52172">
    <property type="entry name" value="CheY-like"/>
    <property type="match status" value="2"/>
</dbReference>
<reference evidence="12" key="1">
    <citation type="submission" date="2021-03" db="EMBL/GenBank/DDBJ databases">
        <title>Acanthopleuribacteraceae sp. M133.</title>
        <authorList>
            <person name="Wang G."/>
        </authorList>
    </citation>
    <scope>NUCLEOTIDE SEQUENCE</scope>
    <source>
        <strain evidence="12">M133</strain>
    </source>
</reference>
<dbReference type="KEGG" id="scor:J3U87_19600"/>
<evidence type="ECO:0000256" key="9">
    <source>
        <dbReference type="SAM" id="Phobius"/>
    </source>
</evidence>
<evidence type="ECO:0000313" key="13">
    <source>
        <dbReference type="Proteomes" id="UP000663929"/>
    </source>
</evidence>
<dbReference type="Gene3D" id="3.40.50.2300">
    <property type="match status" value="2"/>
</dbReference>
<evidence type="ECO:0000256" key="7">
    <source>
        <dbReference type="SAM" id="Coils"/>
    </source>
</evidence>
<feature type="region of interest" description="Disordered" evidence="8">
    <location>
        <begin position="48"/>
        <end position="81"/>
    </location>
</feature>
<dbReference type="PANTHER" id="PTHR43047">
    <property type="entry name" value="TWO-COMPONENT HISTIDINE PROTEIN KINASE"/>
    <property type="match status" value="1"/>
</dbReference>
<dbReference type="SMART" id="SM00448">
    <property type="entry name" value="REC"/>
    <property type="match status" value="2"/>
</dbReference>
<name>A0A8A4TCH2_SULCO</name>
<keyword evidence="9" id="KW-1133">Transmembrane helix</keyword>
<dbReference type="Gene3D" id="3.30.565.10">
    <property type="entry name" value="Histidine kinase-like ATPase, C-terminal domain"/>
    <property type="match status" value="1"/>
</dbReference>
<evidence type="ECO:0000259" key="10">
    <source>
        <dbReference type="PROSITE" id="PS50109"/>
    </source>
</evidence>
<dbReference type="SUPFAM" id="SSF55874">
    <property type="entry name" value="ATPase domain of HSP90 chaperone/DNA topoisomerase II/histidine kinase"/>
    <property type="match status" value="1"/>
</dbReference>
<dbReference type="GO" id="GO:0000155">
    <property type="term" value="F:phosphorelay sensor kinase activity"/>
    <property type="evidence" value="ECO:0007669"/>
    <property type="project" value="InterPro"/>
</dbReference>
<evidence type="ECO:0000256" key="8">
    <source>
        <dbReference type="SAM" id="MobiDB-lite"/>
    </source>
</evidence>
<keyword evidence="9" id="KW-0472">Membrane</keyword>
<dbReference type="InterPro" id="IPR036890">
    <property type="entry name" value="HATPase_C_sf"/>
</dbReference>
<feature type="transmembrane region" description="Helical" evidence="9">
    <location>
        <begin position="122"/>
        <end position="140"/>
    </location>
</feature>
<comment type="caution">
    <text evidence="6">Lacks conserved residue(s) required for the propagation of feature annotation.</text>
</comment>
<accession>A0A8A4TCH2</accession>
<dbReference type="Pfam" id="PF00512">
    <property type="entry name" value="HisKA"/>
    <property type="match status" value="1"/>
</dbReference>